<dbReference type="InterPro" id="IPR052353">
    <property type="entry name" value="Benzoxazolinone_Detox_Enz"/>
</dbReference>
<dbReference type="SUPFAM" id="SSF50800">
    <property type="entry name" value="PK beta-barrel domain-like"/>
    <property type="match status" value="1"/>
</dbReference>
<dbReference type="GO" id="GO:0030151">
    <property type="term" value="F:molybdenum ion binding"/>
    <property type="evidence" value="ECO:0007669"/>
    <property type="project" value="InterPro"/>
</dbReference>
<protein>
    <recommendedName>
        <fullName evidence="1">MOSC domain-containing protein</fullName>
    </recommendedName>
</protein>
<organism evidence="2 3">
    <name type="scientific">Tumebacillus algifaecis</name>
    <dbReference type="NCBI Taxonomy" id="1214604"/>
    <lineage>
        <taxon>Bacteria</taxon>
        <taxon>Bacillati</taxon>
        <taxon>Bacillota</taxon>
        <taxon>Bacilli</taxon>
        <taxon>Bacillales</taxon>
        <taxon>Alicyclobacillaceae</taxon>
        <taxon>Tumebacillus</taxon>
    </lineage>
</organism>
<sequence>MEVVRVSVGRPQSLTHNGQTLKSAIDKQAVAERVFLSRVNFEGDEQADLVHHGGPDKAVCAYPDEHYAYWEETLGVKLPANAFGENLTLRGLPESEVRIGDTFQIGEAVLQVCQPRIPCGKINMRTGVPNFVKKFKESGFTGYYLRVLQEGFVEANPQIRRLERGKGLSIEAINRVLFQEQQSIAMLKSIIADEVLADSLRDHLTRQLEQLERKGADANA</sequence>
<dbReference type="RefSeq" id="WP_094235418.1">
    <property type="nucleotide sequence ID" value="NZ_CP022657.1"/>
</dbReference>
<evidence type="ECO:0000313" key="3">
    <source>
        <dbReference type="Proteomes" id="UP000214688"/>
    </source>
</evidence>
<dbReference type="Pfam" id="PF03473">
    <property type="entry name" value="MOSC"/>
    <property type="match status" value="1"/>
</dbReference>
<dbReference type="OrthoDB" id="9786134at2"/>
<name>A0A223CXR3_9BACL</name>
<dbReference type="PANTHER" id="PTHR30212:SF2">
    <property type="entry name" value="PROTEIN YIIM"/>
    <property type="match status" value="1"/>
</dbReference>
<dbReference type="AlphaFoldDB" id="A0A223CXR3"/>
<evidence type="ECO:0000259" key="1">
    <source>
        <dbReference type="PROSITE" id="PS51340"/>
    </source>
</evidence>
<dbReference type="GO" id="GO:0030170">
    <property type="term" value="F:pyridoxal phosphate binding"/>
    <property type="evidence" value="ECO:0007669"/>
    <property type="project" value="InterPro"/>
</dbReference>
<gene>
    <name evidence="2" type="ORF">CIG75_03585</name>
</gene>
<dbReference type="Gene3D" id="2.40.33.20">
    <property type="entry name" value="PK beta-barrel domain-like"/>
    <property type="match status" value="1"/>
</dbReference>
<accession>A0A223CXR3</accession>
<dbReference type="Proteomes" id="UP000214688">
    <property type="component" value="Chromosome"/>
</dbReference>
<dbReference type="PANTHER" id="PTHR30212">
    <property type="entry name" value="PROTEIN YIIM"/>
    <property type="match status" value="1"/>
</dbReference>
<dbReference type="InterPro" id="IPR005302">
    <property type="entry name" value="MoCF_Sase_C"/>
</dbReference>
<dbReference type="InterPro" id="IPR011037">
    <property type="entry name" value="Pyrv_Knase-like_insert_dom_sf"/>
</dbReference>
<evidence type="ECO:0000313" key="2">
    <source>
        <dbReference type="EMBL" id="ASS74159.1"/>
    </source>
</evidence>
<dbReference type="EMBL" id="CP022657">
    <property type="protein sequence ID" value="ASS74159.1"/>
    <property type="molecule type" value="Genomic_DNA"/>
</dbReference>
<feature type="domain" description="MOSC" evidence="1">
    <location>
        <begin position="28"/>
        <end position="162"/>
    </location>
</feature>
<dbReference type="PROSITE" id="PS51340">
    <property type="entry name" value="MOSC"/>
    <property type="match status" value="1"/>
</dbReference>
<keyword evidence="3" id="KW-1185">Reference proteome</keyword>
<proteinExistence type="predicted"/>
<dbReference type="KEGG" id="tab:CIG75_03585"/>
<dbReference type="GO" id="GO:0003824">
    <property type="term" value="F:catalytic activity"/>
    <property type="evidence" value="ECO:0007669"/>
    <property type="project" value="InterPro"/>
</dbReference>
<reference evidence="2 3" key="1">
    <citation type="journal article" date="2015" name="Int. J. Syst. Evol. Microbiol.">
        <title>Tumebacillus algifaecis sp. nov., isolated from decomposing algal scum.</title>
        <authorList>
            <person name="Wu Y.F."/>
            <person name="Zhang B."/>
            <person name="Xing P."/>
            <person name="Wu Q.L."/>
            <person name="Liu S.J."/>
        </authorList>
    </citation>
    <scope>NUCLEOTIDE SEQUENCE [LARGE SCALE GENOMIC DNA]</scope>
    <source>
        <strain evidence="2 3">THMBR28</strain>
    </source>
</reference>